<dbReference type="EMBL" id="LS483487">
    <property type="protein sequence ID" value="SQJ02361.1"/>
    <property type="molecule type" value="Genomic_DNA"/>
</dbReference>
<evidence type="ECO:0000259" key="2">
    <source>
        <dbReference type="SMART" id="SM00332"/>
    </source>
</evidence>
<keyword evidence="1" id="KW-1133">Transmembrane helix</keyword>
<dbReference type="Gene3D" id="3.60.40.10">
    <property type="entry name" value="PPM-type phosphatase domain"/>
    <property type="match status" value="1"/>
</dbReference>
<dbReference type="InterPro" id="IPR036457">
    <property type="entry name" value="PPM-type-like_dom_sf"/>
</dbReference>
<dbReference type="InterPro" id="IPR019734">
    <property type="entry name" value="TPR_rpt"/>
</dbReference>
<evidence type="ECO:0000256" key="1">
    <source>
        <dbReference type="SAM" id="Phobius"/>
    </source>
</evidence>
<keyword evidence="1" id="KW-0812">Transmembrane</keyword>
<protein>
    <recommendedName>
        <fullName evidence="2">PPM-type phosphatase domain-containing protein</fullName>
    </recommendedName>
</protein>
<dbReference type="KEGG" id="ful:C4N20_13695"/>
<sequence>MNNILRDAKRVKTNVNRAKSLVPVGKEKDGGEKSPEIAISGRKAESKFITSFVSRIGKQPVNCDYFAYSELNDFGCWIVADGFDEERGGEEAAKIVSEDIIAQFLSKPKFSRRYLKKLITKAHKKLEEIRERSREKRAMSASIVIFLTDYTSMIYGAVGNARLYLIRDDIVREKSRDDSIAHLVYEANQLDYKEIRFHSQRNKLTQNMGEPDGISPEISKKIQLYDGDRILLMSHGAWENLDESEIEVELSKTDSVGKWIGSLEDRIKENSSNNVPNYTLAGIFINEVSPSGKKKFKFNYVKYLIILLIILVIGFLLYRGYSLKRTRDITYERAYTYEEEGLKAVAEGDFEQALTSFELSKNEYNALEISPKDANIVYRTIFSPKITNINLGKQILLVDKKIEQIGFLQGILEDLNEGDKLYNNNNFLEAEEKYKEGKAKIPQLKDLKYNKIDDISKKLDESIMASKALAVAYDMKTEADMMVQDNDVEGAIRNYLEAKIIFLKYSKIDLLAEVTEKAERLAKVRNRKYDTALMYEKRAYEMEATDINGAIVYLEMAKGIYSELRDEARRIETTEKILRLDEMRKTLVQESRAYLNEAKAYADSGEYERALSIIKKSQDISVQLKDNQKMADAMQTEADLFFKNEKYQLSYEKYQEAYGIAADTNNAVQQEYLKGKIDTMKNMLETKKLETSGDTLFSNKKYKEARKVYKEVIEKYKPLEGNKYFEKENYDKLMEAVVKKEKEAWKESNWIPFF</sequence>
<dbReference type="SUPFAM" id="SSF81606">
    <property type="entry name" value="PP2C-like"/>
    <property type="match status" value="1"/>
</dbReference>
<dbReference type="AlphaFoldDB" id="A0AAX2J9L6"/>
<dbReference type="SMART" id="SM00028">
    <property type="entry name" value="TPR"/>
    <property type="match status" value="4"/>
</dbReference>
<dbReference type="Gene3D" id="1.25.40.10">
    <property type="entry name" value="Tetratricopeptide repeat domain"/>
    <property type="match status" value="1"/>
</dbReference>
<dbReference type="InterPro" id="IPR001932">
    <property type="entry name" value="PPM-type_phosphatase-like_dom"/>
</dbReference>
<proteinExistence type="predicted"/>
<dbReference type="GeneID" id="78455875"/>
<keyword evidence="3" id="KW-0378">Hydrolase</keyword>
<organism evidence="3 4">
    <name type="scientific">Fusobacterium ulcerans</name>
    <dbReference type="NCBI Taxonomy" id="861"/>
    <lineage>
        <taxon>Bacteria</taxon>
        <taxon>Fusobacteriati</taxon>
        <taxon>Fusobacteriota</taxon>
        <taxon>Fusobacteriia</taxon>
        <taxon>Fusobacteriales</taxon>
        <taxon>Fusobacteriaceae</taxon>
        <taxon>Fusobacterium</taxon>
    </lineage>
</organism>
<dbReference type="RefSeq" id="WP_005977622.1">
    <property type="nucleotide sequence ID" value="NZ_CABKNW010000002.1"/>
</dbReference>
<dbReference type="Proteomes" id="UP000249008">
    <property type="component" value="Chromosome 1"/>
</dbReference>
<evidence type="ECO:0000313" key="3">
    <source>
        <dbReference type="EMBL" id="SQJ02361.1"/>
    </source>
</evidence>
<feature type="domain" description="PPM-type phosphatase" evidence="2">
    <location>
        <begin position="39"/>
        <end position="313"/>
    </location>
</feature>
<dbReference type="SMART" id="SM00332">
    <property type="entry name" value="PP2Cc"/>
    <property type="match status" value="1"/>
</dbReference>
<feature type="transmembrane region" description="Helical" evidence="1">
    <location>
        <begin position="300"/>
        <end position="318"/>
    </location>
</feature>
<dbReference type="GO" id="GO:0016787">
    <property type="term" value="F:hydrolase activity"/>
    <property type="evidence" value="ECO:0007669"/>
    <property type="project" value="UniProtKB-KW"/>
</dbReference>
<dbReference type="SUPFAM" id="SSF48452">
    <property type="entry name" value="TPR-like"/>
    <property type="match status" value="1"/>
</dbReference>
<name>A0AAX2J9L6_9FUSO</name>
<reference evidence="3 4" key="1">
    <citation type="submission" date="2018-06" db="EMBL/GenBank/DDBJ databases">
        <authorList>
            <consortium name="Pathogen Informatics"/>
            <person name="Doyle S."/>
        </authorList>
    </citation>
    <scope>NUCLEOTIDE SEQUENCE [LARGE SCALE GENOMIC DNA]</scope>
    <source>
        <strain evidence="3 4">NCTC12112</strain>
    </source>
</reference>
<gene>
    <name evidence="3" type="ORF">NCTC12112_01306</name>
</gene>
<evidence type="ECO:0000313" key="4">
    <source>
        <dbReference type="Proteomes" id="UP000249008"/>
    </source>
</evidence>
<dbReference type="InterPro" id="IPR011990">
    <property type="entry name" value="TPR-like_helical_dom_sf"/>
</dbReference>
<keyword evidence="1" id="KW-0472">Membrane</keyword>
<accession>A0AAX2J9L6</accession>